<keyword evidence="4" id="KW-0645">Protease</keyword>
<organism evidence="17 18">
    <name type="scientific">Candidatus Pseudogracilibacillus intestinigallinarum</name>
    <dbReference type="NCBI Taxonomy" id="2838742"/>
    <lineage>
        <taxon>Bacteria</taxon>
        <taxon>Bacillati</taxon>
        <taxon>Bacillota</taxon>
        <taxon>Bacilli</taxon>
        <taxon>Bacillales</taxon>
        <taxon>Bacillaceae</taxon>
        <taxon>Pseudogracilibacillus</taxon>
    </lineage>
</organism>
<dbReference type="AlphaFoldDB" id="A0A9D1PJJ9"/>
<evidence type="ECO:0000256" key="11">
    <source>
        <dbReference type="ARBA" id="ARBA00023316"/>
    </source>
</evidence>
<dbReference type="InterPro" id="IPR013783">
    <property type="entry name" value="Ig-like_fold"/>
</dbReference>
<dbReference type="GO" id="GO:0071555">
    <property type="term" value="P:cell wall organization"/>
    <property type="evidence" value="ECO:0007669"/>
    <property type="project" value="UniProtKB-KW"/>
</dbReference>
<evidence type="ECO:0000256" key="4">
    <source>
        <dbReference type="ARBA" id="ARBA00022670"/>
    </source>
</evidence>
<keyword evidence="15" id="KW-0472">Membrane</keyword>
<dbReference type="InterPro" id="IPR036116">
    <property type="entry name" value="FN3_sf"/>
</dbReference>
<dbReference type="SMART" id="SM00060">
    <property type="entry name" value="FN3"/>
    <property type="match status" value="2"/>
</dbReference>
<evidence type="ECO:0000256" key="8">
    <source>
        <dbReference type="ARBA" id="ARBA00022960"/>
    </source>
</evidence>
<comment type="caution">
    <text evidence="17">The sequence shown here is derived from an EMBL/GenBank/DDBJ whole genome shotgun (WGS) entry which is preliminary data.</text>
</comment>
<dbReference type="GO" id="GO:0006508">
    <property type="term" value="P:proteolysis"/>
    <property type="evidence" value="ECO:0007669"/>
    <property type="project" value="UniProtKB-KW"/>
</dbReference>
<gene>
    <name evidence="17" type="ORF">H9895_00815</name>
</gene>
<keyword evidence="7" id="KW-0378">Hydrolase</keyword>
<dbReference type="EMBL" id="DXHX01000015">
    <property type="protein sequence ID" value="HIV73605.1"/>
    <property type="molecule type" value="Genomic_DNA"/>
</dbReference>
<dbReference type="Gene3D" id="1.10.3810.10">
    <property type="entry name" value="Biosynthetic peptidoglycan transglycosylase-like"/>
    <property type="match status" value="1"/>
</dbReference>
<accession>A0A9D1PJJ9</accession>
<evidence type="ECO:0000256" key="13">
    <source>
        <dbReference type="ARBA" id="ARBA00049902"/>
    </source>
</evidence>
<keyword evidence="6" id="KW-0808">Transferase</keyword>
<dbReference type="SUPFAM" id="SSF56601">
    <property type="entry name" value="beta-lactamase/transpeptidase-like"/>
    <property type="match status" value="1"/>
</dbReference>
<keyword evidence="8" id="KW-0133">Cell shape</keyword>
<keyword evidence="15" id="KW-0812">Transmembrane</keyword>
<dbReference type="InterPro" id="IPR050396">
    <property type="entry name" value="Glycosyltr_51/Transpeptidase"/>
</dbReference>
<dbReference type="InterPro" id="IPR036950">
    <property type="entry name" value="PBP_transglycosylase"/>
</dbReference>
<dbReference type="GO" id="GO:0008955">
    <property type="term" value="F:peptidoglycan glycosyltransferase activity"/>
    <property type="evidence" value="ECO:0007669"/>
    <property type="project" value="UniProtKB-EC"/>
</dbReference>
<feature type="domain" description="Fibronectin type-III" evidence="16">
    <location>
        <begin position="681"/>
        <end position="772"/>
    </location>
</feature>
<protein>
    <submittedName>
        <fullName evidence="17">PBP1A family penicillin-binding protein</fullName>
    </submittedName>
</protein>
<dbReference type="InterPro" id="IPR001460">
    <property type="entry name" value="PCN-bd_Tpept"/>
</dbReference>
<dbReference type="NCBIfam" id="TIGR02074">
    <property type="entry name" value="PBP_1a_fam"/>
    <property type="match status" value="1"/>
</dbReference>
<evidence type="ECO:0000256" key="14">
    <source>
        <dbReference type="SAM" id="MobiDB-lite"/>
    </source>
</evidence>
<keyword evidence="5" id="KW-0328">Glycosyltransferase</keyword>
<dbReference type="Gene3D" id="3.40.710.10">
    <property type="entry name" value="DD-peptidase/beta-lactamase superfamily"/>
    <property type="match status" value="1"/>
</dbReference>
<dbReference type="GO" id="GO:0008360">
    <property type="term" value="P:regulation of cell shape"/>
    <property type="evidence" value="ECO:0007669"/>
    <property type="project" value="UniProtKB-KW"/>
</dbReference>
<dbReference type="PROSITE" id="PS50853">
    <property type="entry name" value="FN3"/>
    <property type="match status" value="1"/>
</dbReference>
<feature type="region of interest" description="Disordered" evidence="14">
    <location>
        <begin position="1"/>
        <end position="20"/>
    </location>
</feature>
<evidence type="ECO:0000313" key="18">
    <source>
        <dbReference type="Proteomes" id="UP000823937"/>
    </source>
</evidence>
<feature type="compositionally biased region" description="Acidic residues" evidence="14">
    <location>
        <begin position="853"/>
        <end position="864"/>
    </location>
</feature>
<dbReference type="SUPFAM" id="SSF49265">
    <property type="entry name" value="Fibronectin type III"/>
    <property type="match status" value="2"/>
</dbReference>
<dbReference type="Pfam" id="PF00041">
    <property type="entry name" value="fn3"/>
    <property type="match status" value="1"/>
</dbReference>
<keyword evidence="9" id="KW-0573">Peptidoglycan synthesis</keyword>
<reference evidence="17" key="1">
    <citation type="journal article" date="2021" name="PeerJ">
        <title>Extensive microbial diversity within the chicken gut microbiome revealed by metagenomics and culture.</title>
        <authorList>
            <person name="Gilroy R."/>
            <person name="Ravi A."/>
            <person name="Getino M."/>
            <person name="Pursley I."/>
            <person name="Horton D.L."/>
            <person name="Alikhan N.F."/>
            <person name="Baker D."/>
            <person name="Gharbi K."/>
            <person name="Hall N."/>
            <person name="Watson M."/>
            <person name="Adriaenssens E.M."/>
            <person name="Foster-Nyarko E."/>
            <person name="Jarju S."/>
            <person name="Secka A."/>
            <person name="Antonio M."/>
            <person name="Oren A."/>
            <person name="Chaudhuri R.R."/>
            <person name="La Ragione R."/>
            <person name="Hildebrand F."/>
            <person name="Pallen M.J."/>
        </authorList>
    </citation>
    <scope>NUCLEOTIDE SEQUENCE</scope>
    <source>
        <strain evidence="17">CHK169-2315</strain>
    </source>
</reference>
<evidence type="ECO:0000256" key="10">
    <source>
        <dbReference type="ARBA" id="ARBA00023268"/>
    </source>
</evidence>
<feature type="compositionally biased region" description="Basic residues" evidence="14">
    <location>
        <begin position="7"/>
        <end position="20"/>
    </location>
</feature>
<dbReference type="Gene3D" id="2.60.40.10">
    <property type="entry name" value="Immunoglobulins"/>
    <property type="match status" value="2"/>
</dbReference>
<evidence type="ECO:0000256" key="2">
    <source>
        <dbReference type="ARBA" id="ARBA00007739"/>
    </source>
</evidence>
<comment type="similarity">
    <text evidence="2">In the N-terminal section; belongs to the glycosyltransferase 51 family.</text>
</comment>
<dbReference type="GO" id="GO:0008658">
    <property type="term" value="F:penicillin binding"/>
    <property type="evidence" value="ECO:0007669"/>
    <property type="project" value="InterPro"/>
</dbReference>
<evidence type="ECO:0000259" key="16">
    <source>
        <dbReference type="PROSITE" id="PS50853"/>
    </source>
</evidence>
<dbReference type="SUPFAM" id="SSF53955">
    <property type="entry name" value="Lysozyme-like"/>
    <property type="match status" value="1"/>
</dbReference>
<dbReference type="GO" id="GO:0030288">
    <property type="term" value="C:outer membrane-bounded periplasmic space"/>
    <property type="evidence" value="ECO:0007669"/>
    <property type="project" value="TreeGrafter"/>
</dbReference>
<evidence type="ECO:0000256" key="6">
    <source>
        <dbReference type="ARBA" id="ARBA00022679"/>
    </source>
</evidence>
<dbReference type="Pfam" id="PF00905">
    <property type="entry name" value="Transpeptidase"/>
    <property type="match status" value="1"/>
</dbReference>
<evidence type="ECO:0000256" key="5">
    <source>
        <dbReference type="ARBA" id="ARBA00022676"/>
    </source>
</evidence>
<proteinExistence type="inferred from homology"/>
<keyword evidence="3" id="KW-0121">Carboxypeptidase</keyword>
<dbReference type="Pfam" id="PF00912">
    <property type="entry name" value="Transgly"/>
    <property type="match status" value="1"/>
</dbReference>
<evidence type="ECO:0000256" key="12">
    <source>
        <dbReference type="ARBA" id="ARBA00034000"/>
    </source>
</evidence>
<comment type="catalytic activity">
    <reaction evidence="13">
        <text>[GlcNAc-(1-&gt;4)-Mur2Ac(oyl-L-Ala-gamma-D-Glu-L-Lys-D-Ala-D-Ala)](n)-di-trans,octa-cis-undecaprenyl diphosphate + beta-D-GlcNAc-(1-&gt;4)-Mur2Ac(oyl-L-Ala-gamma-D-Glu-L-Lys-D-Ala-D-Ala)-di-trans,octa-cis-undecaprenyl diphosphate = [GlcNAc-(1-&gt;4)-Mur2Ac(oyl-L-Ala-gamma-D-Glu-L-Lys-D-Ala-D-Ala)](n+1)-di-trans,octa-cis-undecaprenyl diphosphate + di-trans,octa-cis-undecaprenyl diphosphate + H(+)</text>
        <dbReference type="Rhea" id="RHEA:23708"/>
        <dbReference type="Rhea" id="RHEA-COMP:9602"/>
        <dbReference type="Rhea" id="RHEA-COMP:9603"/>
        <dbReference type="ChEBI" id="CHEBI:15378"/>
        <dbReference type="ChEBI" id="CHEBI:58405"/>
        <dbReference type="ChEBI" id="CHEBI:60033"/>
        <dbReference type="ChEBI" id="CHEBI:78435"/>
        <dbReference type="EC" id="2.4.99.28"/>
    </reaction>
</comment>
<dbReference type="InterPro" id="IPR012338">
    <property type="entry name" value="Beta-lactam/transpept-like"/>
</dbReference>
<evidence type="ECO:0000256" key="3">
    <source>
        <dbReference type="ARBA" id="ARBA00022645"/>
    </source>
</evidence>
<dbReference type="InterPro" id="IPR023346">
    <property type="entry name" value="Lysozyme-like_dom_sf"/>
</dbReference>
<evidence type="ECO:0000256" key="15">
    <source>
        <dbReference type="SAM" id="Phobius"/>
    </source>
</evidence>
<evidence type="ECO:0000313" key="17">
    <source>
        <dbReference type="EMBL" id="HIV73605.1"/>
    </source>
</evidence>
<keyword evidence="10" id="KW-0511">Multifunctional enzyme</keyword>
<dbReference type="FunFam" id="1.10.3810.10:FF:000001">
    <property type="entry name" value="Penicillin-binding protein 1A"/>
    <property type="match status" value="1"/>
</dbReference>
<dbReference type="PANTHER" id="PTHR32282:SF29">
    <property type="entry name" value="PENICILLIN-BINDING PROTEIN 1A"/>
    <property type="match status" value="1"/>
</dbReference>
<feature type="region of interest" description="Disordered" evidence="14">
    <location>
        <begin position="836"/>
        <end position="864"/>
    </location>
</feature>
<reference evidence="17" key="2">
    <citation type="submission" date="2021-04" db="EMBL/GenBank/DDBJ databases">
        <authorList>
            <person name="Gilroy R."/>
        </authorList>
    </citation>
    <scope>NUCLEOTIDE SEQUENCE</scope>
    <source>
        <strain evidence="17">CHK169-2315</strain>
    </source>
</reference>
<comment type="similarity">
    <text evidence="1">In the C-terminal section; belongs to the transpeptidase family.</text>
</comment>
<dbReference type="Proteomes" id="UP000823937">
    <property type="component" value="Unassembled WGS sequence"/>
</dbReference>
<feature type="transmembrane region" description="Helical" evidence="15">
    <location>
        <begin position="28"/>
        <end position="52"/>
    </location>
</feature>
<dbReference type="GO" id="GO:0009002">
    <property type="term" value="F:serine-type D-Ala-D-Ala carboxypeptidase activity"/>
    <property type="evidence" value="ECO:0007669"/>
    <property type="project" value="UniProtKB-EC"/>
</dbReference>
<sequence>MADTKSRTARRKKQQKSKKGKKPVWKRVITYLFAFILLMFLVVGGVFAYFIMTAPKIDIDKLDVAFASQYYDQDGNQFADRGAENRIKIEYDDLPQVLIDAVTATEDVRFFEHKGIDLRRIAGAVKANFQRGFGAEGASTITQQVAENLFLTPEKSIKLKVQEQWIAMKLEREFSKEQIMEMYLNKIFYGSNAYGVAKAAEVYFGKDDLHDLTLLEAAMLAGLPQRPSAYNPFENPELMQDRVDTVLKLMVRHGKITQEEADEAAAIDVSSVLTDEKPKSFPYDAFIQQVERELEEKLEGTDINTAGLKVYTTLDTDAQEYVEFLLTDSEENPIPYPDEDLLAGVSVIDTKTGAIQAIGGSRNRENAFGSNYAINAHRQPGSVVKPLLAYGPAIEYEQWSTYHQILDEEYTPEGSNTIRNWDRQYHGWVSQRFALEQSYNVPAAKTLEEIGSDRVKEFGENLGLSFNTDVLDPRDAIGGTVNEYSPLELAGAFSAFGNEGVYTEPYAVTKVEFEDGSVVDLKPKSEPVMEDYTAYMVTDMLKDVVDRGTGTNANVSHLPIAGKTGTTNHPEKAGSNNAWFAGYSTNYTITAWTGYNDNNEILPDTQIPLHLFRHIMTELSKDIETDDFVKPDSVVEQNIVKGSNPPVVAGSGMASDSVTRELFVKGTVPDEVADEVDSLDPVSNLSATYEEDRNEIDISWDYDSDLDVSFDVRYKKDDGSMKDLTSTSDTGATISDVDDGATYTIEVVAVSKESNEKSDPASTSITINEEEEDIGEIENLQASYDASSNTISATWDYDGDGATFEVDINGQKDSVSSTSLQFSNVEPGTTYTITVTPVVDGEQGNSKSTSIDVPDDDENNNDND</sequence>
<evidence type="ECO:0000256" key="1">
    <source>
        <dbReference type="ARBA" id="ARBA00007090"/>
    </source>
</evidence>
<dbReference type="PANTHER" id="PTHR32282">
    <property type="entry name" value="BINDING PROTEIN TRANSPEPTIDASE, PUTATIVE-RELATED"/>
    <property type="match status" value="1"/>
</dbReference>
<dbReference type="CDD" id="cd00063">
    <property type="entry name" value="FN3"/>
    <property type="match status" value="1"/>
</dbReference>
<evidence type="ECO:0000256" key="9">
    <source>
        <dbReference type="ARBA" id="ARBA00022984"/>
    </source>
</evidence>
<evidence type="ECO:0000256" key="7">
    <source>
        <dbReference type="ARBA" id="ARBA00022801"/>
    </source>
</evidence>
<comment type="catalytic activity">
    <reaction evidence="12">
        <text>Preferential cleavage: (Ac)2-L-Lys-D-Ala-|-D-Ala. Also transpeptidation of peptidyl-alanyl moieties that are N-acyl substituents of D-alanine.</text>
        <dbReference type="EC" id="3.4.16.4"/>
    </reaction>
</comment>
<keyword evidence="11" id="KW-0961">Cell wall biogenesis/degradation</keyword>
<name>A0A9D1PJJ9_9BACI</name>
<dbReference type="GO" id="GO:0009252">
    <property type="term" value="P:peptidoglycan biosynthetic process"/>
    <property type="evidence" value="ECO:0007669"/>
    <property type="project" value="UniProtKB-KW"/>
</dbReference>
<dbReference type="InterPro" id="IPR001264">
    <property type="entry name" value="Glyco_trans_51"/>
</dbReference>
<dbReference type="InterPro" id="IPR003961">
    <property type="entry name" value="FN3_dom"/>
</dbReference>
<feature type="non-terminal residue" evidence="17">
    <location>
        <position position="864"/>
    </location>
</feature>
<keyword evidence="15" id="KW-1133">Transmembrane helix</keyword>